<dbReference type="GO" id="GO:0003677">
    <property type="term" value="F:DNA binding"/>
    <property type="evidence" value="ECO:0007669"/>
    <property type="project" value="InterPro"/>
</dbReference>
<accession>A0A5M9H1L4</accession>
<dbReference type="AlphaFoldDB" id="A0A5M9H1L4"/>
<dbReference type="Pfam" id="PF07508">
    <property type="entry name" value="Recombinase"/>
    <property type="match status" value="1"/>
</dbReference>
<evidence type="ECO:0000313" key="5">
    <source>
        <dbReference type="Proteomes" id="UP000325411"/>
    </source>
</evidence>
<dbReference type="SUPFAM" id="SSF53041">
    <property type="entry name" value="Resolvase-like"/>
    <property type="match status" value="1"/>
</dbReference>
<dbReference type="InterPro" id="IPR050639">
    <property type="entry name" value="SSR_resolvase"/>
</dbReference>
<sequence length="532" mass="62346">MFNEKKAVIFVRKSLEEKNESCGLEYQAKMCLNKAKEQGYEVVEVIEEENSAYNKSISERPKLQAMLDMATEKKVNAVICWQQSRLARDMSDIIIISGVLSEAECDIIFSDPNEPNFEQEGIGKLYQIIKSWSNEEEVKQLRIRVKEHLRERAKDGRYVGGTYTGYQWDTMRKRMVEVPEEMEVVKLIFQNYLYEGKSVNRIAKILNKEGYRTKNGKKFYPYSIVSILQTKIYCGYYRWGFTTSVRRGKPEEAEGFDAKVDWIEPIITLEEWNKVQEIMISRSGIKRGQKCRTFTTSSFLLSGKVYCGFCEKKMSAQNGSTKYVDKSGSKKVKEYYKYRCCNSELKHPYKKVFDSKQIDLLVFEQLSSEIRQLNKDKLFNKMQEEVKLVTKSLVEEKQSVKGKIDKVYLAIEKLLQHIERTSDYEMVSIYEGRIREHRLEMKTLQVKLKEIEEKVSELTVNEKDIHNLIEMLNKIHLLKECSQEEKRLYVDQLVERVTLEGDKCKITIKYLLRDKNNSNVIAPINFISNTVI</sequence>
<comment type="caution">
    <text evidence="4">The sequence shown here is derived from an EMBL/GenBank/DDBJ whole genome shotgun (WGS) entry which is preliminary data.</text>
</comment>
<evidence type="ECO:0000259" key="3">
    <source>
        <dbReference type="PROSITE" id="PS51737"/>
    </source>
</evidence>
<feature type="coiled-coil region" evidence="1">
    <location>
        <begin position="434"/>
        <end position="461"/>
    </location>
</feature>
<dbReference type="InterPro" id="IPR036162">
    <property type="entry name" value="Resolvase-like_N_sf"/>
</dbReference>
<dbReference type="GO" id="GO:0000150">
    <property type="term" value="F:DNA strand exchange activity"/>
    <property type="evidence" value="ECO:0007669"/>
    <property type="project" value="InterPro"/>
</dbReference>
<evidence type="ECO:0000256" key="1">
    <source>
        <dbReference type="SAM" id="Coils"/>
    </source>
</evidence>
<dbReference type="InterPro" id="IPR038109">
    <property type="entry name" value="DNA_bind_recomb_sf"/>
</dbReference>
<dbReference type="Pfam" id="PF00239">
    <property type="entry name" value="Resolvase"/>
    <property type="match status" value="1"/>
</dbReference>
<dbReference type="PROSITE" id="PS51737">
    <property type="entry name" value="RECOMBINASE_DNA_BIND"/>
    <property type="match status" value="1"/>
</dbReference>
<dbReference type="RefSeq" id="WP_153623466.1">
    <property type="nucleotide sequence ID" value="NZ_CP064079.1"/>
</dbReference>
<dbReference type="Pfam" id="PF13408">
    <property type="entry name" value="Zn_ribbon_recom"/>
    <property type="match status" value="1"/>
</dbReference>
<evidence type="ECO:0000313" key="4">
    <source>
        <dbReference type="EMBL" id="KAA8479014.1"/>
    </source>
</evidence>
<proteinExistence type="predicted"/>
<name>A0A5M9H1L4_9BACI</name>
<organism evidence="4 5">
    <name type="scientific">Bacillus paranthracis</name>
    <dbReference type="NCBI Taxonomy" id="2026186"/>
    <lineage>
        <taxon>Bacteria</taxon>
        <taxon>Bacillati</taxon>
        <taxon>Bacillota</taxon>
        <taxon>Bacilli</taxon>
        <taxon>Bacillales</taxon>
        <taxon>Bacillaceae</taxon>
        <taxon>Bacillus</taxon>
        <taxon>Bacillus cereus group</taxon>
    </lineage>
</organism>
<dbReference type="PROSITE" id="PS51736">
    <property type="entry name" value="RECOMBINASES_3"/>
    <property type="match status" value="1"/>
</dbReference>
<dbReference type="PANTHER" id="PTHR30461">
    <property type="entry name" value="DNA-INVERTASE FROM LAMBDOID PROPHAGE"/>
    <property type="match status" value="1"/>
</dbReference>
<gene>
    <name evidence="4" type="ORF">FYW06_09040</name>
</gene>
<dbReference type="Gene3D" id="3.90.1750.20">
    <property type="entry name" value="Putative Large Serine Recombinase, Chain B, Domain 2"/>
    <property type="match status" value="1"/>
</dbReference>
<evidence type="ECO:0000259" key="2">
    <source>
        <dbReference type="PROSITE" id="PS51736"/>
    </source>
</evidence>
<dbReference type="PANTHER" id="PTHR30461:SF23">
    <property type="entry name" value="DNA RECOMBINASE-RELATED"/>
    <property type="match status" value="1"/>
</dbReference>
<reference evidence="4 5" key="1">
    <citation type="submission" date="2019-09" db="EMBL/GenBank/DDBJ databases">
        <authorList>
            <person name="Geng P."/>
            <person name="Wan X."/>
            <person name="Zhou G."/>
            <person name="Yuan Z."/>
            <person name="Hu X."/>
        </authorList>
    </citation>
    <scope>NUCLEOTIDE SEQUENCE [LARGE SCALE GENOMIC DNA]</scope>
    <source>
        <strain evidence="4 5">EFR-4</strain>
    </source>
</reference>
<feature type="domain" description="Resolvase/invertase-type recombinase catalytic" evidence="2">
    <location>
        <begin position="6"/>
        <end position="156"/>
    </location>
</feature>
<dbReference type="Proteomes" id="UP000325411">
    <property type="component" value="Unassembled WGS sequence"/>
</dbReference>
<protein>
    <submittedName>
        <fullName evidence="4">Recombinase family protein</fullName>
    </submittedName>
</protein>
<dbReference type="InterPro" id="IPR011109">
    <property type="entry name" value="DNA_bind_recombinase_dom"/>
</dbReference>
<dbReference type="EMBL" id="VXCE01000004">
    <property type="protein sequence ID" value="KAA8479014.1"/>
    <property type="molecule type" value="Genomic_DNA"/>
</dbReference>
<keyword evidence="1" id="KW-0175">Coiled coil</keyword>
<dbReference type="CDD" id="cd00338">
    <property type="entry name" value="Ser_Recombinase"/>
    <property type="match status" value="1"/>
</dbReference>
<feature type="domain" description="Recombinase" evidence="3">
    <location>
        <begin position="165"/>
        <end position="285"/>
    </location>
</feature>
<dbReference type="InterPro" id="IPR025827">
    <property type="entry name" value="Zn_ribbon_recom_dom"/>
</dbReference>
<dbReference type="Gene3D" id="3.40.50.1390">
    <property type="entry name" value="Resolvase, N-terminal catalytic domain"/>
    <property type="match status" value="1"/>
</dbReference>
<dbReference type="InterPro" id="IPR006119">
    <property type="entry name" value="Resolv_N"/>
</dbReference>
<dbReference type="SMART" id="SM00857">
    <property type="entry name" value="Resolvase"/>
    <property type="match status" value="1"/>
</dbReference>